<keyword evidence="7" id="KW-0547">Nucleotide-binding</keyword>
<evidence type="ECO:0000259" key="13">
    <source>
        <dbReference type="PROSITE" id="PS50109"/>
    </source>
</evidence>
<dbReference type="eggNOG" id="COG3829">
    <property type="taxonomic scope" value="Bacteria"/>
</dbReference>
<name>B8ICU5_METNO</name>
<dbReference type="Pfam" id="PF13493">
    <property type="entry name" value="DUF4118"/>
    <property type="match status" value="1"/>
</dbReference>
<dbReference type="Gene3D" id="1.10.287.130">
    <property type="match status" value="1"/>
</dbReference>
<dbReference type="GO" id="GO:0016020">
    <property type="term" value="C:membrane"/>
    <property type="evidence" value="ECO:0007669"/>
    <property type="project" value="UniProtKB-SubCell"/>
</dbReference>
<dbReference type="Gene3D" id="3.30.450.20">
    <property type="entry name" value="PAS domain"/>
    <property type="match status" value="2"/>
</dbReference>
<keyword evidence="12" id="KW-0472">Membrane</keyword>
<dbReference type="CDD" id="cd00082">
    <property type="entry name" value="HisKA"/>
    <property type="match status" value="1"/>
</dbReference>
<dbReference type="InterPro" id="IPR035965">
    <property type="entry name" value="PAS-like_dom_sf"/>
</dbReference>
<dbReference type="SMART" id="SM00065">
    <property type="entry name" value="GAF"/>
    <property type="match status" value="1"/>
</dbReference>
<dbReference type="STRING" id="460265.Mnod_2540"/>
<dbReference type="Pfam" id="PF00989">
    <property type="entry name" value="PAS"/>
    <property type="match status" value="1"/>
</dbReference>
<dbReference type="InterPro" id="IPR036097">
    <property type="entry name" value="HisK_dim/P_sf"/>
</dbReference>
<keyword evidence="10" id="KW-1133">Transmembrane helix</keyword>
<dbReference type="AlphaFoldDB" id="B8ICU5"/>
<evidence type="ECO:0000259" key="14">
    <source>
        <dbReference type="PROSITE" id="PS50112"/>
    </source>
</evidence>
<dbReference type="InterPro" id="IPR005467">
    <property type="entry name" value="His_kinase_dom"/>
</dbReference>
<evidence type="ECO:0000313" key="17">
    <source>
        <dbReference type="Proteomes" id="UP000008207"/>
    </source>
</evidence>
<dbReference type="InterPro" id="IPR038318">
    <property type="entry name" value="KdpD_sf"/>
</dbReference>
<dbReference type="InterPro" id="IPR029016">
    <property type="entry name" value="GAF-like_dom_sf"/>
</dbReference>
<evidence type="ECO:0000256" key="2">
    <source>
        <dbReference type="ARBA" id="ARBA00004141"/>
    </source>
</evidence>
<proteinExistence type="predicted"/>
<feature type="domain" description="PAC" evidence="15">
    <location>
        <begin position="329"/>
        <end position="381"/>
    </location>
</feature>
<evidence type="ECO:0000256" key="11">
    <source>
        <dbReference type="ARBA" id="ARBA00023012"/>
    </source>
</evidence>
<dbReference type="PANTHER" id="PTHR42878:SF15">
    <property type="entry name" value="BACTERIOPHYTOCHROME"/>
    <property type="match status" value="1"/>
</dbReference>
<dbReference type="InterPro" id="IPR003661">
    <property type="entry name" value="HisK_dim/P_dom"/>
</dbReference>
<feature type="domain" description="PAS" evidence="14">
    <location>
        <begin position="251"/>
        <end position="308"/>
    </location>
</feature>
<dbReference type="EMBL" id="CP001349">
    <property type="protein sequence ID" value="ACL57506.1"/>
    <property type="molecule type" value="Genomic_DNA"/>
</dbReference>
<evidence type="ECO:0000259" key="15">
    <source>
        <dbReference type="PROSITE" id="PS50113"/>
    </source>
</evidence>
<evidence type="ECO:0000256" key="5">
    <source>
        <dbReference type="ARBA" id="ARBA00022679"/>
    </source>
</evidence>
<dbReference type="Gene3D" id="3.30.565.10">
    <property type="entry name" value="Histidine kinase-like ATPase, C-terminal domain"/>
    <property type="match status" value="1"/>
</dbReference>
<dbReference type="Pfam" id="PF00512">
    <property type="entry name" value="HisKA"/>
    <property type="match status" value="1"/>
</dbReference>
<dbReference type="Pfam" id="PF13426">
    <property type="entry name" value="PAS_9"/>
    <property type="match status" value="1"/>
</dbReference>
<comment type="catalytic activity">
    <reaction evidence="1">
        <text>ATP + protein L-histidine = ADP + protein N-phospho-L-histidine.</text>
        <dbReference type="EC" id="2.7.13.3"/>
    </reaction>
</comment>
<dbReference type="InterPro" id="IPR050351">
    <property type="entry name" value="BphY/WalK/GraS-like"/>
</dbReference>
<organism evidence="16 17">
    <name type="scientific">Methylobacterium nodulans (strain LMG 21967 / CNCM I-2342 / ORS 2060)</name>
    <dbReference type="NCBI Taxonomy" id="460265"/>
    <lineage>
        <taxon>Bacteria</taxon>
        <taxon>Pseudomonadati</taxon>
        <taxon>Pseudomonadota</taxon>
        <taxon>Alphaproteobacteria</taxon>
        <taxon>Hyphomicrobiales</taxon>
        <taxon>Methylobacteriaceae</taxon>
        <taxon>Methylobacterium</taxon>
    </lineage>
</organism>
<dbReference type="GO" id="GO:0007234">
    <property type="term" value="P:osmosensory signaling via phosphorelay pathway"/>
    <property type="evidence" value="ECO:0007669"/>
    <property type="project" value="TreeGrafter"/>
</dbReference>
<keyword evidence="9" id="KW-0067">ATP-binding</keyword>
<keyword evidence="4" id="KW-0597">Phosphoprotein</keyword>
<dbReference type="eggNOG" id="COG2203">
    <property type="taxonomic scope" value="Bacteria"/>
</dbReference>
<evidence type="ECO:0000256" key="8">
    <source>
        <dbReference type="ARBA" id="ARBA00022777"/>
    </source>
</evidence>
<dbReference type="Pfam" id="PF02518">
    <property type="entry name" value="HATPase_c"/>
    <property type="match status" value="1"/>
</dbReference>
<dbReference type="CDD" id="cd00130">
    <property type="entry name" value="PAS"/>
    <property type="match status" value="2"/>
</dbReference>
<keyword evidence="5" id="KW-0808">Transferase</keyword>
<dbReference type="Gene3D" id="3.30.450.40">
    <property type="match status" value="1"/>
</dbReference>
<dbReference type="NCBIfam" id="TIGR00229">
    <property type="entry name" value="sensory_box"/>
    <property type="match status" value="2"/>
</dbReference>
<dbReference type="PANTHER" id="PTHR42878">
    <property type="entry name" value="TWO-COMPONENT HISTIDINE KINASE"/>
    <property type="match status" value="1"/>
</dbReference>
<keyword evidence="17" id="KW-1185">Reference proteome</keyword>
<dbReference type="PROSITE" id="PS50109">
    <property type="entry name" value="HIS_KIN"/>
    <property type="match status" value="1"/>
</dbReference>
<dbReference type="InterPro" id="IPR000014">
    <property type="entry name" value="PAS"/>
</dbReference>
<evidence type="ECO:0000256" key="10">
    <source>
        <dbReference type="ARBA" id="ARBA00022989"/>
    </source>
</evidence>
<dbReference type="PROSITE" id="PS50113">
    <property type="entry name" value="PAC"/>
    <property type="match status" value="1"/>
</dbReference>
<dbReference type="Pfam" id="PF13185">
    <property type="entry name" value="GAF_2"/>
    <property type="match status" value="1"/>
</dbReference>
<dbReference type="InterPro" id="IPR013767">
    <property type="entry name" value="PAS_fold"/>
</dbReference>
<dbReference type="InterPro" id="IPR003018">
    <property type="entry name" value="GAF"/>
</dbReference>
<dbReference type="InterPro" id="IPR036890">
    <property type="entry name" value="HATPase_C_sf"/>
</dbReference>
<dbReference type="InterPro" id="IPR001610">
    <property type="entry name" value="PAC"/>
</dbReference>
<dbReference type="SUPFAM" id="SSF55781">
    <property type="entry name" value="GAF domain-like"/>
    <property type="match status" value="1"/>
</dbReference>
<evidence type="ECO:0000256" key="1">
    <source>
        <dbReference type="ARBA" id="ARBA00000085"/>
    </source>
</evidence>
<dbReference type="PROSITE" id="PS50112">
    <property type="entry name" value="PAS"/>
    <property type="match status" value="2"/>
</dbReference>
<keyword evidence="6" id="KW-0812">Transmembrane</keyword>
<dbReference type="SUPFAM" id="SSF55874">
    <property type="entry name" value="ATPase domain of HSP90 chaperone/DNA topoisomerase II/histidine kinase"/>
    <property type="match status" value="1"/>
</dbReference>
<dbReference type="PRINTS" id="PR00344">
    <property type="entry name" value="BCTRLSENSOR"/>
</dbReference>
<sequence length="809" mass="88744">MLGLRSTQYGLAVLATTGAFLLRLGLDPVLGDRSPFLLFTLPILVTALSAGTRPALVAAVLGGLSGTYAFVPPNPSLRLVTPGDWLEVALFSITAALIIRVVNRRAALRAQHNQAVEELRTSEAIKAAILRGALDGIVTTTEDGRILAANPAFCRAFGFRAEDAVGRRLTDLLVVPAPSLLPGTSPERVVAALPGIRPDHRVEGEALRSDRSRFPAEIAMTFTRHQTHNQLTWFIRDVTERKAFEDALRRTTRQLTVVLENASESIFLLDEQGCCVYMNPSAESLTGFTLAEASGRSLHALIHHIGPDGSPCPEADCAIACASRGQTKRSGQEVLIRRNGDFVPVSYIASPIRDSSHAVIGAVIEIRDVTEERRRDALLDENRRQLLRQQQALETLHRLGITIAAELHPDRLVQTVVDAGVTLSGAQVGAFFYNATNDTGDHYVLYALAGAERSAFDRFGLPRATPLFGPTFRGDGVIRSSDILQDPRYGKNAPHAGMPEGHIPVRSYLSVPVASRDGNVIGALFFGHAEPDIFDEAAERAVIGLAAHAAIGLDNARLFEAVEKAKQTLEEKVRTRTQALEEINAELDAFSYTVSHDLRAPLRAVQTLASILLDDFGERLGETGRQYAERIVGAAQRMDDLVQGLLQYSRLARTDIQLQPISLRFVMEKVRQTLERNEELDDAVLDLSENLHTVYANPTILQQVLHNLVTNAIKYRHEERPARVKAWSELRNDRVVRIWIEDNGIGVAPDQLDKIFDVFYRAPGTMSRPGTGIGLAVVKKGTERMDGRCGVESRDGEGSRFWIELPTPN</sequence>
<comment type="subcellular location">
    <subcellularLocation>
        <location evidence="2">Membrane</location>
        <topology evidence="2">Multi-pass membrane protein</topology>
    </subcellularLocation>
</comment>
<dbReference type="InterPro" id="IPR003594">
    <property type="entry name" value="HATPase_dom"/>
</dbReference>
<dbReference type="eggNOG" id="COG4251">
    <property type="taxonomic scope" value="Bacteria"/>
</dbReference>
<feature type="domain" description="PAS" evidence="14">
    <location>
        <begin position="122"/>
        <end position="173"/>
    </location>
</feature>
<dbReference type="eggNOG" id="COG2205">
    <property type="taxonomic scope" value="Bacteria"/>
</dbReference>
<evidence type="ECO:0000256" key="9">
    <source>
        <dbReference type="ARBA" id="ARBA00022840"/>
    </source>
</evidence>
<evidence type="ECO:0000256" key="3">
    <source>
        <dbReference type="ARBA" id="ARBA00012438"/>
    </source>
</evidence>
<evidence type="ECO:0000256" key="6">
    <source>
        <dbReference type="ARBA" id="ARBA00022692"/>
    </source>
</evidence>
<dbReference type="SMART" id="SM00387">
    <property type="entry name" value="HATPase_c"/>
    <property type="match status" value="1"/>
</dbReference>
<evidence type="ECO:0000313" key="16">
    <source>
        <dbReference type="EMBL" id="ACL57506.1"/>
    </source>
</evidence>
<dbReference type="SUPFAM" id="SSF47384">
    <property type="entry name" value="Homodimeric domain of signal transducing histidine kinase"/>
    <property type="match status" value="1"/>
</dbReference>
<dbReference type="InterPro" id="IPR000700">
    <property type="entry name" value="PAS-assoc_C"/>
</dbReference>
<dbReference type="GO" id="GO:0005524">
    <property type="term" value="F:ATP binding"/>
    <property type="evidence" value="ECO:0007669"/>
    <property type="project" value="UniProtKB-KW"/>
</dbReference>
<dbReference type="SUPFAM" id="SSF55785">
    <property type="entry name" value="PYP-like sensor domain (PAS domain)"/>
    <property type="match status" value="2"/>
</dbReference>
<reference evidence="16 17" key="1">
    <citation type="submission" date="2009-01" db="EMBL/GenBank/DDBJ databases">
        <title>Complete sequence of chromosome of Methylobacterium nodulans ORS 2060.</title>
        <authorList>
            <consortium name="US DOE Joint Genome Institute"/>
            <person name="Lucas S."/>
            <person name="Copeland A."/>
            <person name="Lapidus A."/>
            <person name="Glavina del Rio T."/>
            <person name="Dalin E."/>
            <person name="Tice H."/>
            <person name="Bruce D."/>
            <person name="Goodwin L."/>
            <person name="Pitluck S."/>
            <person name="Sims D."/>
            <person name="Brettin T."/>
            <person name="Detter J.C."/>
            <person name="Han C."/>
            <person name="Larimer F."/>
            <person name="Land M."/>
            <person name="Hauser L."/>
            <person name="Kyrpides N."/>
            <person name="Ivanova N."/>
            <person name="Marx C.J."/>
            <person name="Richardson P."/>
        </authorList>
    </citation>
    <scope>NUCLEOTIDE SEQUENCE [LARGE SCALE GENOMIC DNA]</scope>
    <source>
        <strain evidence="17">LMG 21967 / CNCM I-2342 / ORS 2060</strain>
    </source>
</reference>
<evidence type="ECO:0000256" key="12">
    <source>
        <dbReference type="ARBA" id="ARBA00023136"/>
    </source>
</evidence>
<dbReference type="GO" id="GO:0000156">
    <property type="term" value="F:phosphorelay response regulator activity"/>
    <property type="evidence" value="ECO:0007669"/>
    <property type="project" value="TreeGrafter"/>
</dbReference>
<dbReference type="EC" id="2.7.13.3" evidence="3"/>
<dbReference type="SMART" id="SM00388">
    <property type="entry name" value="HisKA"/>
    <property type="match status" value="1"/>
</dbReference>
<dbReference type="HOGENOM" id="CLU_336751_0_0_5"/>
<dbReference type="SMART" id="SM00086">
    <property type="entry name" value="PAC"/>
    <property type="match status" value="2"/>
</dbReference>
<dbReference type="InterPro" id="IPR025201">
    <property type="entry name" value="KdpD_TM"/>
</dbReference>
<accession>B8ICU5</accession>
<dbReference type="Proteomes" id="UP000008207">
    <property type="component" value="Chromosome"/>
</dbReference>
<dbReference type="GO" id="GO:0030295">
    <property type="term" value="F:protein kinase activator activity"/>
    <property type="evidence" value="ECO:0007669"/>
    <property type="project" value="TreeGrafter"/>
</dbReference>
<dbReference type="InterPro" id="IPR004358">
    <property type="entry name" value="Sig_transdc_His_kin-like_C"/>
</dbReference>
<feature type="domain" description="Histidine kinase" evidence="13">
    <location>
        <begin position="593"/>
        <end position="809"/>
    </location>
</feature>
<protein>
    <recommendedName>
        <fullName evidence="3">histidine kinase</fullName>
        <ecNumber evidence="3">2.7.13.3</ecNumber>
    </recommendedName>
</protein>
<dbReference type="GO" id="GO:0006355">
    <property type="term" value="P:regulation of DNA-templated transcription"/>
    <property type="evidence" value="ECO:0007669"/>
    <property type="project" value="InterPro"/>
</dbReference>
<evidence type="ECO:0000256" key="4">
    <source>
        <dbReference type="ARBA" id="ARBA00022553"/>
    </source>
</evidence>
<dbReference type="Gene3D" id="1.20.120.620">
    <property type="entry name" value="Backbone structure of the membrane domain of e. Coli histidine kinase receptor kdpd"/>
    <property type="match status" value="1"/>
</dbReference>
<gene>
    <name evidence="16" type="ordered locus">Mnod_2540</name>
</gene>
<dbReference type="KEGG" id="mno:Mnod_2540"/>
<keyword evidence="11" id="KW-0902">Two-component regulatory system</keyword>
<evidence type="ECO:0000256" key="7">
    <source>
        <dbReference type="ARBA" id="ARBA00022741"/>
    </source>
</evidence>
<dbReference type="eggNOG" id="COG2202">
    <property type="taxonomic scope" value="Bacteria"/>
</dbReference>
<keyword evidence="8 16" id="KW-0418">Kinase</keyword>
<dbReference type="GO" id="GO:0000155">
    <property type="term" value="F:phosphorelay sensor kinase activity"/>
    <property type="evidence" value="ECO:0007669"/>
    <property type="project" value="InterPro"/>
</dbReference>
<dbReference type="SMART" id="SM00091">
    <property type="entry name" value="PAS"/>
    <property type="match status" value="2"/>
</dbReference>